<sequence>MDILANLDFYTAFKYLVPSLIDGLWIVLQATIFGFLLAMILGLFIAIGRISKFKILRGILTVVLEFIRGTPLLVQLVYMYYVVPLLISMIVQLWNPGYQFRISSLTAGILGLGINYGCYISEVIRSSILAIEIGQTEAALALGLTNTQLLVRIIIPQALRNVVPVFGNYLVMMLKDTSLLAYVAVSELLLRTQSYASQSFLTIESYTLLAIAYLILSLPLSQLVKLLEKKMQKFN</sequence>
<dbReference type="PROSITE" id="PS50928">
    <property type="entry name" value="ABC_TM1"/>
    <property type="match status" value="1"/>
</dbReference>
<evidence type="ECO:0000256" key="4">
    <source>
        <dbReference type="ARBA" id="ARBA00022692"/>
    </source>
</evidence>
<evidence type="ECO:0000256" key="3">
    <source>
        <dbReference type="ARBA" id="ARBA00022475"/>
    </source>
</evidence>
<dbReference type="AlphaFoldDB" id="A0A1M5WGB7"/>
<proteinExistence type="inferred from homology"/>
<protein>
    <submittedName>
        <fullName evidence="10">Polar amino acid transport system permease protein</fullName>
    </submittedName>
</protein>
<keyword evidence="6 8" id="KW-1133">Transmembrane helix</keyword>
<dbReference type="GO" id="GO:0022857">
    <property type="term" value="F:transmembrane transporter activity"/>
    <property type="evidence" value="ECO:0007669"/>
    <property type="project" value="InterPro"/>
</dbReference>
<dbReference type="PANTHER" id="PTHR30614:SF0">
    <property type="entry name" value="L-CYSTINE TRANSPORT SYSTEM PERMEASE PROTEIN TCYL"/>
    <property type="match status" value="1"/>
</dbReference>
<name>A0A1M5WGB7_9CLOT</name>
<dbReference type="Proteomes" id="UP000184241">
    <property type="component" value="Unassembled WGS sequence"/>
</dbReference>
<dbReference type="Gene3D" id="1.10.3720.10">
    <property type="entry name" value="MetI-like"/>
    <property type="match status" value="1"/>
</dbReference>
<keyword evidence="3" id="KW-1003">Cell membrane</keyword>
<keyword evidence="2 8" id="KW-0813">Transport</keyword>
<evidence type="ECO:0000256" key="5">
    <source>
        <dbReference type="ARBA" id="ARBA00022970"/>
    </source>
</evidence>
<dbReference type="EMBL" id="FQXU01000004">
    <property type="protein sequence ID" value="SHH86599.1"/>
    <property type="molecule type" value="Genomic_DNA"/>
</dbReference>
<keyword evidence="5" id="KW-0029">Amino-acid transport</keyword>
<dbReference type="GO" id="GO:0006865">
    <property type="term" value="P:amino acid transport"/>
    <property type="evidence" value="ECO:0007669"/>
    <property type="project" value="UniProtKB-KW"/>
</dbReference>
<dbReference type="NCBIfam" id="TIGR01726">
    <property type="entry name" value="HEQRo_perm_3TM"/>
    <property type="match status" value="1"/>
</dbReference>
<evidence type="ECO:0000256" key="8">
    <source>
        <dbReference type="RuleBase" id="RU363032"/>
    </source>
</evidence>
<reference evidence="10 11" key="1">
    <citation type="submission" date="2016-11" db="EMBL/GenBank/DDBJ databases">
        <authorList>
            <person name="Jaros S."/>
            <person name="Januszkiewicz K."/>
            <person name="Wedrychowicz H."/>
        </authorList>
    </citation>
    <scope>NUCLEOTIDE SEQUENCE [LARGE SCALE GENOMIC DNA]</scope>
    <source>
        <strain evidence="10 11">DSM 6191</strain>
    </source>
</reference>
<keyword evidence="7 8" id="KW-0472">Membrane</keyword>
<feature type="domain" description="ABC transmembrane type-1" evidence="9">
    <location>
        <begin position="20"/>
        <end position="224"/>
    </location>
</feature>
<dbReference type="CDD" id="cd06261">
    <property type="entry name" value="TM_PBP2"/>
    <property type="match status" value="1"/>
</dbReference>
<feature type="transmembrane region" description="Helical" evidence="8">
    <location>
        <begin position="205"/>
        <end position="227"/>
    </location>
</feature>
<dbReference type="Pfam" id="PF00528">
    <property type="entry name" value="BPD_transp_1"/>
    <property type="match status" value="1"/>
</dbReference>
<organism evidence="10 11">
    <name type="scientific">Clostridium intestinale DSM 6191</name>
    <dbReference type="NCBI Taxonomy" id="1121320"/>
    <lineage>
        <taxon>Bacteria</taxon>
        <taxon>Bacillati</taxon>
        <taxon>Bacillota</taxon>
        <taxon>Clostridia</taxon>
        <taxon>Eubacteriales</taxon>
        <taxon>Clostridiaceae</taxon>
        <taxon>Clostridium</taxon>
    </lineage>
</organism>
<dbReference type="InterPro" id="IPR000515">
    <property type="entry name" value="MetI-like"/>
</dbReference>
<dbReference type="InterPro" id="IPR035906">
    <property type="entry name" value="MetI-like_sf"/>
</dbReference>
<evidence type="ECO:0000259" key="9">
    <source>
        <dbReference type="PROSITE" id="PS50928"/>
    </source>
</evidence>
<comment type="similarity">
    <text evidence="8">Belongs to the binding-protein-dependent transport system permease family.</text>
</comment>
<dbReference type="InterPro" id="IPR043429">
    <property type="entry name" value="ArtM/GltK/GlnP/TcyL/YhdX-like"/>
</dbReference>
<evidence type="ECO:0000256" key="1">
    <source>
        <dbReference type="ARBA" id="ARBA00004651"/>
    </source>
</evidence>
<evidence type="ECO:0000313" key="10">
    <source>
        <dbReference type="EMBL" id="SHH86599.1"/>
    </source>
</evidence>
<keyword evidence="4 8" id="KW-0812">Transmembrane</keyword>
<evidence type="ECO:0000256" key="7">
    <source>
        <dbReference type="ARBA" id="ARBA00023136"/>
    </source>
</evidence>
<evidence type="ECO:0000313" key="11">
    <source>
        <dbReference type="Proteomes" id="UP000184241"/>
    </source>
</evidence>
<dbReference type="PANTHER" id="PTHR30614">
    <property type="entry name" value="MEMBRANE COMPONENT OF AMINO ACID ABC TRANSPORTER"/>
    <property type="match status" value="1"/>
</dbReference>
<feature type="transmembrane region" description="Helical" evidence="8">
    <location>
        <begin position="100"/>
        <end position="119"/>
    </location>
</feature>
<dbReference type="InterPro" id="IPR010065">
    <property type="entry name" value="AA_ABC_transptr_permease_3TM"/>
</dbReference>
<evidence type="ECO:0000256" key="2">
    <source>
        <dbReference type="ARBA" id="ARBA00022448"/>
    </source>
</evidence>
<dbReference type="RefSeq" id="WP_073017474.1">
    <property type="nucleotide sequence ID" value="NZ_FQXU01000004.1"/>
</dbReference>
<dbReference type="SUPFAM" id="SSF161098">
    <property type="entry name" value="MetI-like"/>
    <property type="match status" value="1"/>
</dbReference>
<feature type="transmembrane region" description="Helical" evidence="8">
    <location>
        <begin position="24"/>
        <end position="51"/>
    </location>
</feature>
<feature type="transmembrane region" description="Helical" evidence="8">
    <location>
        <begin position="162"/>
        <end position="185"/>
    </location>
</feature>
<dbReference type="GO" id="GO:0043190">
    <property type="term" value="C:ATP-binding cassette (ABC) transporter complex"/>
    <property type="evidence" value="ECO:0007669"/>
    <property type="project" value="InterPro"/>
</dbReference>
<accession>A0A1M5WGB7</accession>
<feature type="transmembrane region" description="Helical" evidence="8">
    <location>
        <begin position="72"/>
        <end position="94"/>
    </location>
</feature>
<gene>
    <name evidence="10" type="ORF">SAMN02745941_01082</name>
</gene>
<comment type="subcellular location">
    <subcellularLocation>
        <location evidence="1 8">Cell membrane</location>
        <topology evidence="1 8">Multi-pass membrane protein</topology>
    </subcellularLocation>
</comment>
<evidence type="ECO:0000256" key="6">
    <source>
        <dbReference type="ARBA" id="ARBA00022989"/>
    </source>
</evidence>